<keyword evidence="5 6" id="KW-0472">Membrane</keyword>
<feature type="domain" description="EamA" evidence="7">
    <location>
        <begin position="171"/>
        <end position="305"/>
    </location>
</feature>
<evidence type="ECO:0000256" key="1">
    <source>
        <dbReference type="ARBA" id="ARBA00004651"/>
    </source>
</evidence>
<feature type="transmembrane region" description="Helical" evidence="6">
    <location>
        <begin position="142"/>
        <end position="159"/>
    </location>
</feature>
<dbReference type="PANTHER" id="PTHR32322">
    <property type="entry name" value="INNER MEMBRANE TRANSPORTER"/>
    <property type="match status" value="1"/>
</dbReference>
<dbReference type="RefSeq" id="WP_347287531.1">
    <property type="nucleotide sequence ID" value="NZ_JAUZQE010000043.1"/>
</dbReference>
<comment type="subcellular location">
    <subcellularLocation>
        <location evidence="1">Cell membrane</location>
        <topology evidence="1">Multi-pass membrane protein</topology>
    </subcellularLocation>
</comment>
<feature type="domain" description="EamA" evidence="7">
    <location>
        <begin position="18"/>
        <end position="158"/>
    </location>
</feature>
<feature type="transmembrane region" description="Helical" evidence="6">
    <location>
        <begin position="47"/>
        <end position="68"/>
    </location>
</feature>
<keyword evidence="4 6" id="KW-1133">Transmembrane helix</keyword>
<organism evidence="8 9">
    <name type="scientific">Yanghanlia caeni</name>
    <dbReference type="NCBI Taxonomy" id="3064283"/>
    <lineage>
        <taxon>Bacteria</taxon>
        <taxon>Pseudomonadati</taxon>
        <taxon>Pseudomonadota</taxon>
        <taxon>Betaproteobacteria</taxon>
        <taxon>Burkholderiales</taxon>
        <taxon>Alcaligenaceae</taxon>
        <taxon>Yanghanlia</taxon>
    </lineage>
</organism>
<feature type="transmembrane region" description="Helical" evidence="6">
    <location>
        <begin position="118"/>
        <end position="135"/>
    </location>
</feature>
<keyword evidence="2" id="KW-1003">Cell membrane</keyword>
<evidence type="ECO:0000256" key="5">
    <source>
        <dbReference type="ARBA" id="ARBA00023136"/>
    </source>
</evidence>
<dbReference type="EMBL" id="JAUZQE010000043">
    <property type="protein sequence ID" value="MDR4126921.1"/>
    <property type="molecule type" value="Genomic_DNA"/>
</dbReference>
<dbReference type="Pfam" id="PF00892">
    <property type="entry name" value="EamA"/>
    <property type="match status" value="2"/>
</dbReference>
<gene>
    <name evidence="8" type="ORF">Q8947_13140</name>
</gene>
<feature type="transmembrane region" description="Helical" evidence="6">
    <location>
        <begin position="202"/>
        <end position="220"/>
    </location>
</feature>
<sequence length="312" mass="33706">MGAAGQSRLTVAAGGYWAGFMLAVVGAILFSAKAIVAKLTYRYGVDALTVMGFRMLFALPFFAAVAAAQAWQVRRGRLAPLDRRDTLRIVVLGFIGYYLSSYLDFLGLQYITAGLERLILFLSPTFVLLISAFYLKRRITGAQWFAMALSYLGVLLAFVHDLSFAGSDVLLGSSFVLASAITYSVYLISSGELLKRIGSTRLVAYAMSVSAVYAAAHFVLEKGWQALVQPAGVYQLSLIHAVAHTFLPTFMVMWAVARIGAPLTAQLGMIGPVSILFLAWWFLGEPITGLQILGTVLVLGGMLVLGKVRPAN</sequence>
<evidence type="ECO:0000313" key="9">
    <source>
        <dbReference type="Proteomes" id="UP001232156"/>
    </source>
</evidence>
<proteinExistence type="predicted"/>
<keyword evidence="9" id="KW-1185">Reference proteome</keyword>
<dbReference type="Proteomes" id="UP001232156">
    <property type="component" value="Unassembled WGS sequence"/>
</dbReference>
<reference evidence="8 9" key="1">
    <citation type="submission" date="2023-08" db="EMBL/GenBank/DDBJ databases">
        <title>Alcaligenaceae gen. nov., a novel taxon isolated from the sludge of Yixing Pesticide Factory.</title>
        <authorList>
            <person name="Ruan L."/>
        </authorList>
    </citation>
    <scope>NUCLEOTIDE SEQUENCE [LARGE SCALE GENOMIC DNA]</scope>
    <source>
        <strain evidence="8 9">LG-2</strain>
    </source>
</reference>
<dbReference type="InterPro" id="IPR037185">
    <property type="entry name" value="EmrE-like"/>
</dbReference>
<feature type="transmembrane region" description="Helical" evidence="6">
    <location>
        <begin position="89"/>
        <end position="112"/>
    </location>
</feature>
<evidence type="ECO:0000256" key="2">
    <source>
        <dbReference type="ARBA" id="ARBA00022475"/>
    </source>
</evidence>
<evidence type="ECO:0000259" key="7">
    <source>
        <dbReference type="Pfam" id="PF00892"/>
    </source>
</evidence>
<evidence type="ECO:0000313" key="8">
    <source>
        <dbReference type="EMBL" id="MDR4126921.1"/>
    </source>
</evidence>
<protein>
    <submittedName>
        <fullName evidence="8">DMT family transporter</fullName>
    </submittedName>
</protein>
<comment type="caution">
    <text evidence="8">The sequence shown here is derived from an EMBL/GenBank/DDBJ whole genome shotgun (WGS) entry which is preliminary data.</text>
</comment>
<feature type="transmembrane region" description="Helical" evidence="6">
    <location>
        <begin position="171"/>
        <end position="190"/>
    </location>
</feature>
<accession>A0ABU1D999</accession>
<feature type="transmembrane region" description="Helical" evidence="6">
    <location>
        <begin position="289"/>
        <end position="306"/>
    </location>
</feature>
<keyword evidence="3 6" id="KW-0812">Transmembrane</keyword>
<evidence type="ECO:0000256" key="4">
    <source>
        <dbReference type="ARBA" id="ARBA00022989"/>
    </source>
</evidence>
<feature type="transmembrane region" description="Helical" evidence="6">
    <location>
        <begin position="263"/>
        <end position="283"/>
    </location>
</feature>
<feature type="transmembrane region" description="Helical" evidence="6">
    <location>
        <begin position="232"/>
        <end position="256"/>
    </location>
</feature>
<dbReference type="SUPFAM" id="SSF103481">
    <property type="entry name" value="Multidrug resistance efflux transporter EmrE"/>
    <property type="match status" value="2"/>
</dbReference>
<dbReference type="InterPro" id="IPR000620">
    <property type="entry name" value="EamA_dom"/>
</dbReference>
<dbReference type="InterPro" id="IPR050638">
    <property type="entry name" value="AA-Vitamin_Transporters"/>
</dbReference>
<feature type="transmembrane region" description="Helical" evidence="6">
    <location>
        <begin position="12"/>
        <end position="35"/>
    </location>
</feature>
<dbReference type="PANTHER" id="PTHR32322:SF18">
    <property type="entry name" value="S-ADENOSYLMETHIONINE_S-ADENOSYLHOMOCYSTEINE TRANSPORTER"/>
    <property type="match status" value="1"/>
</dbReference>
<evidence type="ECO:0000256" key="3">
    <source>
        <dbReference type="ARBA" id="ARBA00022692"/>
    </source>
</evidence>
<name>A0ABU1D999_9BURK</name>
<evidence type="ECO:0000256" key="6">
    <source>
        <dbReference type="SAM" id="Phobius"/>
    </source>
</evidence>